<keyword evidence="4 5" id="KW-0732">Signal</keyword>
<dbReference type="GO" id="GO:0030288">
    <property type="term" value="C:outer membrane-bounded periplasmic space"/>
    <property type="evidence" value="ECO:0007669"/>
    <property type="project" value="TreeGrafter"/>
</dbReference>
<dbReference type="EMBL" id="BJNG01000012">
    <property type="protein sequence ID" value="GEC18931.1"/>
    <property type="molecule type" value="Genomic_DNA"/>
</dbReference>
<evidence type="ECO:0000256" key="1">
    <source>
        <dbReference type="ARBA" id="ARBA00004196"/>
    </source>
</evidence>
<comment type="similarity">
    <text evidence="2">Belongs to the bacterial solute-binding protein 8 family.</text>
</comment>
<dbReference type="SUPFAM" id="SSF53807">
    <property type="entry name" value="Helical backbone' metal receptor"/>
    <property type="match status" value="1"/>
</dbReference>
<proteinExistence type="inferred from homology"/>
<evidence type="ECO:0000256" key="4">
    <source>
        <dbReference type="ARBA" id="ARBA00022729"/>
    </source>
</evidence>
<feature type="chain" id="PRO_5021429283" evidence="5">
    <location>
        <begin position="24"/>
        <end position="328"/>
    </location>
</feature>
<dbReference type="PANTHER" id="PTHR30532">
    <property type="entry name" value="IRON III DICITRATE-BINDING PERIPLASMIC PROTEIN"/>
    <property type="match status" value="1"/>
</dbReference>
<accession>A0A4Y3WL17</accession>
<reference evidence="7 8" key="1">
    <citation type="submission" date="2019-06" db="EMBL/GenBank/DDBJ databases">
        <title>Whole genome shotgun sequence of Pseudonocardia hydrocarbonoxydans NBRC 14498.</title>
        <authorList>
            <person name="Hosoyama A."/>
            <person name="Uohara A."/>
            <person name="Ohji S."/>
            <person name="Ichikawa N."/>
        </authorList>
    </citation>
    <scope>NUCLEOTIDE SEQUENCE [LARGE SCALE GENOMIC DNA]</scope>
    <source>
        <strain evidence="7 8">NBRC 14498</strain>
    </source>
</reference>
<evidence type="ECO:0000256" key="2">
    <source>
        <dbReference type="ARBA" id="ARBA00008814"/>
    </source>
</evidence>
<dbReference type="InterPro" id="IPR002491">
    <property type="entry name" value="ABC_transptr_periplasmic_BD"/>
</dbReference>
<dbReference type="PANTHER" id="PTHR30532:SF1">
    <property type="entry name" value="IRON(3+)-HYDROXAMATE-BINDING PROTEIN FHUD"/>
    <property type="match status" value="1"/>
</dbReference>
<evidence type="ECO:0000256" key="5">
    <source>
        <dbReference type="SAM" id="SignalP"/>
    </source>
</evidence>
<dbReference type="PROSITE" id="PS51257">
    <property type="entry name" value="PROKAR_LIPOPROTEIN"/>
    <property type="match status" value="1"/>
</dbReference>
<protein>
    <submittedName>
        <fullName evidence="7">Fe3+-citrate ABC transporter substrate-binding protein</fullName>
    </submittedName>
</protein>
<gene>
    <name evidence="7" type="ORF">PHY01_12140</name>
</gene>
<comment type="subcellular location">
    <subcellularLocation>
        <location evidence="1">Cell envelope</location>
    </subcellularLocation>
</comment>
<evidence type="ECO:0000313" key="8">
    <source>
        <dbReference type="Proteomes" id="UP000320338"/>
    </source>
</evidence>
<dbReference type="InterPro" id="IPR051313">
    <property type="entry name" value="Bact_iron-sidero_bind"/>
</dbReference>
<dbReference type="OrthoDB" id="6495095at2"/>
<dbReference type="Gene3D" id="3.40.50.1980">
    <property type="entry name" value="Nitrogenase molybdenum iron protein domain"/>
    <property type="match status" value="2"/>
</dbReference>
<evidence type="ECO:0000256" key="3">
    <source>
        <dbReference type="ARBA" id="ARBA00022448"/>
    </source>
</evidence>
<dbReference type="PROSITE" id="PS50983">
    <property type="entry name" value="FE_B12_PBP"/>
    <property type="match status" value="1"/>
</dbReference>
<feature type="signal peptide" evidence="5">
    <location>
        <begin position="1"/>
        <end position="23"/>
    </location>
</feature>
<dbReference type="Proteomes" id="UP000320338">
    <property type="component" value="Unassembled WGS sequence"/>
</dbReference>
<keyword evidence="3" id="KW-0813">Transport</keyword>
<keyword evidence="8" id="KW-1185">Reference proteome</keyword>
<organism evidence="7 8">
    <name type="scientific">Pseudonocardia hydrocarbonoxydans</name>
    <dbReference type="NCBI Taxonomy" id="76726"/>
    <lineage>
        <taxon>Bacteria</taxon>
        <taxon>Bacillati</taxon>
        <taxon>Actinomycetota</taxon>
        <taxon>Actinomycetes</taxon>
        <taxon>Pseudonocardiales</taxon>
        <taxon>Pseudonocardiaceae</taxon>
        <taxon>Pseudonocardia</taxon>
    </lineage>
</organism>
<dbReference type="Pfam" id="PF01497">
    <property type="entry name" value="Peripla_BP_2"/>
    <property type="match status" value="1"/>
</dbReference>
<comment type="caution">
    <text evidence="7">The sequence shown here is derived from an EMBL/GenBank/DDBJ whole genome shotgun (WGS) entry which is preliminary data.</text>
</comment>
<dbReference type="GO" id="GO:1901678">
    <property type="term" value="P:iron coordination entity transport"/>
    <property type="evidence" value="ECO:0007669"/>
    <property type="project" value="UniProtKB-ARBA"/>
</dbReference>
<feature type="domain" description="Fe/B12 periplasmic-binding" evidence="6">
    <location>
        <begin position="65"/>
        <end position="328"/>
    </location>
</feature>
<evidence type="ECO:0000313" key="7">
    <source>
        <dbReference type="EMBL" id="GEC18931.1"/>
    </source>
</evidence>
<evidence type="ECO:0000259" key="6">
    <source>
        <dbReference type="PROSITE" id="PS50983"/>
    </source>
</evidence>
<name>A0A4Y3WL17_9PSEU</name>
<sequence>MRAATTAAAAALAAALLAGCGAAAPDAPGPSAAPEIDRTVAPLEPALSVTDPAGTTVTVPAPPERIVCLSGLCDDIVVELGLTPAGTSTPALLANPALLGDAAAGVPTVAGSFGSEDVESIAALDPDLVIGLSGVHEGLRSAVEGFAPLWLAEPATWEESVGYLRALGALTGRVEQATAAEGAFRDRLADAVATARETGRADRTVVLMYGSADSIGVDTSASLKGHLLGQLFDYPFEAKGTDLATAATFSVEELLARQPDVALVYSLLFSPDDETLSAQLADNPVWAQIPAVRDAQVFEVEPRLWGSGRGTRSLTAVIDEALALVPGA</sequence>
<dbReference type="AlphaFoldDB" id="A0A4Y3WL17"/>